<evidence type="ECO:0000313" key="3">
    <source>
        <dbReference type="Proteomes" id="UP000019150"/>
    </source>
</evidence>
<dbReference type="GO" id="GO:0051920">
    <property type="term" value="F:peroxiredoxin activity"/>
    <property type="evidence" value="ECO:0007669"/>
    <property type="project" value="InterPro"/>
</dbReference>
<dbReference type="Gene3D" id="1.20.1290.10">
    <property type="entry name" value="AhpD-like"/>
    <property type="match status" value="1"/>
</dbReference>
<accession>W5TKZ0</accession>
<reference evidence="2 3" key="1">
    <citation type="journal article" date="2014" name="Appl. Environ. Microbiol.">
        <title>Insights into the Microbial Degradation of Rubber and Gutta-Percha by Analysis of the Complete Genome of Nocardia nova SH22a.</title>
        <authorList>
            <person name="Luo Q."/>
            <person name="Hiessl S."/>
            <person name="Poehlein A."/>
            <person name="Daniel R."/>
            <person name="Steinbuchel A."/>
        </authorList>
    </citation>
    <scope>NUCLEOTIDE SEQUENCE [LARGE SCALE GENOMIC DNA]</scope>
    <source>
        <strain evidence="2">SH22a</strain>
    </source>
</reference>
<dbReference type="InterPro" id="IPR029032">
    <property type="entry name" value="AhpD-like"/>
</dbReference>
<evidence type="ECO:0000313" key="2">
    <source>
        <dbReference type="EMBL" id="AHH19917.1"/>
    </source>
</evidence>
<dbReference type="RefSeq" id="WP_025351306.1">
    <property type="nucleotide sequence ID" value="NZ_CP006850.1"/>
</dbReference>
<evidence type="ECO:0000259" key="1">
    <source>
        <dbReference type="Pfam" id="PF02627"/>
    </source>
</evidence>
<feature type="domain" description="Carboxymuconolactone decarboxylase-like" evidence="1">
    <location>
        <begin position="57"/>
        <end position="106"/>
    </location>
</feature>
<organism evidence="2 3">
    <name type="scientific">Nocardia nova SH22a</name>
    <dbReference type="NCBI Taxonomy" id="1415166"/>
    <lineage>
        <taxon>Bacteria</taxon>
        <taxon>Bacillati</taxon>
        <taxon>Actinomycetota</taxon>
        <taxon>Actinomycetes</taxon>
        <taxon>Mycobacteriales</taxon>
        <taxon>Nocardiaceae</taxon>
        <taxon>Nocardia</taxon>
    </lineage>
</organism>
<protein>
    <recommendedName>
        <fullName evidence="1">Carboxymuconolactone decarboxylase-like domain-containing protein</fullName>
    </recommendedName>
</protein>
<dbReference type="Pfam" id="PF02627">
    <property type="entry name" value="CMD"/>
    <property type="match status" value="1"/>
</dbReference>
<dbReference type="SUPFAM" id="SSF69118">
    <property type="entry name" value="AhpD-like"/>
    <property type="match status" value="1"/>
</dbReference>
<name>W5TKZ0_9NOCA</name>
<keyword evidence="3" id="KW-1185">Reference proteome</keyword>
<dbReference type="Proteomes" id="UP000019150">
    <property type="component" value="Chromosome"/>
</dbReference>
<dbReference type="eggNOG" id="COG2128">
    <property type="taxonomic scope" value="Bacteria"/>
</dbReference>
<gene>
    <name evidence="2" type="ORF">NONO_c51330</name>
</gene>
<proteinExistence type="predicted"/>
<dbReference type="STRING" id="1415166.NONO_c51330"/>
<dbReference type="HOGENOM" id="CLU_1459909_0_0_11"/>
<dbReference type="InterPro" id="IPR003779">
    <property type="entry name" value="CMD-like"/>
</dbReference>
<dbReference type="EMBL" id="CP006850">
    <property type="protein sequence ID" value="AHH19917.1"/>
    <property type="molecule type" value="Genomic_DNA"/>
</dbReference>
<dbReference type="OrthoDB" id="4705690at2"/>
<sequence>MTHSHDLPITPLGFDELTSESRELLRGRYERLGYLGDVFGVLGNNDGALRSFVAFADSSAKAADSNIREVVALAVAAATGAEPELFQHEHRALRLGFTREAIAAVESLDPNHPDLPADAAVVQAASTAAARGEWKQARESLAQLVSEAGADHAVGVLLQIGYYLMATSMGHILGLGAPVSSIFTDFRDE</sequence>
<dbReference type="KEGG" id="nno:NONO_c51330"/>
<dbReference type="AlphaFoldDB" id="W5TKZ0"/>
<dbReference type="PATRIC" id="fig|1415166.3.peg.5296"/>